<reference evidence="2 3" key="1">
    <citation type="journal article" date="2021" name="Sci. Rep.">
        <title>The genome of the diatom Chaetoceros tenuissimus carries an ancient integrated fragment of an extant virus.</title>
        <authorList>
            <person name="Hongo Y."/>
            <person name="Kimura K."/>
            <person name="Takaki Y."/>
            <person name="Yoshida Y."/>
            <person name="Baba S."/>
            <person name="Kobayashi G."/>
            <person name="Nagasaki K."/>
            <person name="Hano T."/>
            <person name="Tomaru Y."/>
        </authorList>
    </citation>
    <scope>NUCLEOTIDE SEQUENCE [LARGE SCALE GENOMIC DNA]</scope>
    <source>
        <strain evidence="2 3">NIES-3715</strain>
    </source>
</reference>
<evidence type="ECO:0000313" key="2">
    <source>
        <dbReference type="EMBL" id="GFH57113.1"/>
    </source>
</evidence>
<protein>
    <submittedName>
        <fullName evidence="2">Uncharacterized protein</fullName>
    </submittedName>
</protein>
<evidence type="ECO:0000313" key="3">
    <source>
        <dbReference type="Proteomes" id="UP001054902"/>
    </source>
</evidence>
<feature type="region of interest" description="Disordered" evidence="1">
    <location>
        <begin position="248"/>
        <end position="347"/>
    </location>
</feature>
<feature type="compositionally biased region" description="Acidic residues" evidence="1">
    <location>
        <begin position="273"/>
        <end position="282"/>
    </location>
</feature>
<gene>
    <name evidence="2" type="ORF">CTEN210_13589</name>
</gene>
<feature type="compositionally biased region" description="Low complexity" evidence="1">
    <location>
        <begin position="37"/>
        <end position="54"/>
    </location>
</feature>
<evidence type="ECO:0000256" key="1">
    <source>
        <dbReference type="SAM" id="MobiDB-lite"/>
    </source>
</evidence>
<name>A0AAD3D3J6_9STRA</name>
<feature type="compositionally biased region" description="Polar residues" evidence="1">
    <location>
        <begin position="248"/>
        <end position="262"/>
    </location>
</feature>
<feature type="compositionally biased region" description="Acidic residues" evidence="1">
    <location>
        <begin position="297"/>
        <end position="306"/>
    </location>
</feature>
<accession>A0AAD3D3J6</accession>
<dbReference type="EMBL" id="BLLK01000057">
    <property type="protein sequence ID" value="GFH57113.1"/>
    <property type="molecule type" value="Genomic_DNA"/>
</dbReference>
<feature type="region of interest" description="Disordered" evidence="1">
    <location>
        <begin position="1"/>
        <end position="54"/>
    </location>
</feature>
<comment type="caution">
    <text evidence="2">The sequence shown here is derived from an EMBL/GenBank/DDBJ whole genome shotgun (WGS) entry which is preliminary data.</text>
</comment>
<feature type="compositionally biased region" description="Basic and acidic residues" evidence="1">
    <location>
        <begin position="177"/>
        <end position="186"/>
    </location>
</feature>
<sequence>MSSADENDESDMKMSALPGQEEDSDDHTTRSINSTTAANNNIHPPAAPAASIPAQPQHQLPINLDLNTLKEADMTDPQKQNLIYTVRNMLLQQANLCHRQADTLEQYSQNISQNRDFHQGNNNRDNNISHKQLEEQITRKLEREAVLKLAKKSYEGMKELQKTMKVFIDYQQRQSRKVADSSHDSGRIQQDSDSDSDDSQEDTGTNYIFGQEEENELILATRNQKTRTKSVDEFNTNGEEGTNYLQEFANSQLSQPSSTRVTTPMKRERDEESSSSEEEEEKDTSNQNEKEQSLTFEDSDDDDDDGPGYLDRFAQNINKPPIQRERDDDSSSDDDSSARKRKRIKME</sequence>
<proteinExistence type="predicted"/>
<feature type="compositionally biased region" description="Acidic residues" evidence="1">
    <location>
        <begin position="192"/>
        <end position="201"/>
    </location>
</feature>
<dbReference type="AlphaFoldDB" id="A0AAD3D3J6"/>
<dbReference type="Proteomes" id="UP001054902">
    <property type="component" value="Unassembled WGS sequence"/>
</dbReference>
<feature type="region of interest" description="Disordered" evidence="1">
    <location>
        <begin position="175"/>
        <end position="215"/>
    </location>
</feature>
<keyword evidence="3" id="KW-1185">Reference proteome</keyword>
<organism evidence="2 3">
    <name type="scientific">Chaetoceros tenuissimus</name>
    <dbReference type="NCBI Taxonomy" id="426638"/>
    <lineage>
        <taxon>Eukaryota</taxon>
        <taxon>Sar</taxon>
        <taxon>Stramenopiles</taxon>
        <taxon>Ochrophyta</taxon>
        <taxon>Bacillariophyta</taxon>
        <taxon>Coscinodiscophyceae</taxon>
        <taxon>Chaetocerotophycidae</taxon>
        <taxon>Chaetocerotales</taxon>
        <taxon>Chaetocerotaceae</taxon>
        <taxon>Chaetoceros</taxon>
    </lineage>
</organism>